<name>A0A1I8H1W2_9PLAT</name>
<evidence type="ECO:0000313" key="2">
    <source>
        <dbReference type="Proteomes" id="UP000095280"/>
    </source>
</evidence>
<dbReference type="Gene3D" id="2.30.29.30">
    <property type="entry name" value="Pleckstrin-homology domain (PH domain)/Phosphotyrosine-binding domain (PTB)"/>
    <property type="match status" value="1"/>
</dbReference>
<sequence>TSYNSQVTIAYKSSKKLSFDTYRHIGITVSLNCFSAFSRFKSKRAHYYVFEESSCRLQFYRDQREALQRDSQPLGCINIKGAAITLRVDEPNSFGILSEGKEFVLQAENHESMMIWVMALQANRDAYFTKEMRPEGLGATASSKQLALQAQKRRESAPDASFGYGRRNFASFGGADRRVSRISILDASALMTRSAIEEEDDGWFFSLFCGF</sequence>
<evidence type="ECO:0000313" key="3">
    <source>
        <dbReference type="WBParaSite" id="maker-uti_cns_0004108-snap-gene-0.5-mRNA-1"/>
    </source>
</evidence>
<proteinExistence type="predicted"/>
<dbReference type="Pfam" id="PF00169">
    <property type="entry name" value="PH"/>
    <property type="match status" value="1"/>
</dbReference>
<dbReference type="WBParaSite" id="maker-uti_cns_0004700-snap-gene-0.3-mRNA-1">
    <property type="protein sequence ID" value="maker-uti_cns_0004700-snap-gene-0.3-mRNA-1"/>
    <property type="gene ID" value="maker-uti_cns_0004700-snap-gene-0.3"/>
</dbReference>
<organism evidence="2 3">
    <name type="scientific">Macrostomum lignano</name>
    <dbReference type="NCBI Taxonomy" id="282301"/>
    <lineage>
        <taxon>Eukaryota</taxon>
        <taxon>Metazoa</taxon>
        <taxon>Spiralia</taxon>
        <taxon>Lophotrochozoa</taxon>
        <taxon>Platyhelminthes</taxon>
        <taxon>Rhabditophora</taxon>
        <taxon>Macrostomorpha</taxon>
        <taxon>Macrostomida</taxon>
        <taxon>Macrostomidae</taxon>
        <taxon>Macrostomum</taxon>
    </lineage>
</organism>
<dbReference type="SUPFAM" id="SSF50729">
    <property type="entry name" value="PH domain-like"/>
    <property type="match status" value="1"/>
</dbReference>
<dbReference type="AlphaFoldDB" id="A0A1I8H1W2"/>
<dbReference type="InterPro" id="IPR011993">
    <property type="entry name" value="PH-like_dom_sf"/>
</dbReference>
<dbReference type="PROSITE" id="PS50003">
    <property type="entry name" value="PH_DOMAIN"/>
    <property type="match status" value="1"/>
</dbReference>
<dbReference type="InterPro" id="IPR001849">
    <property type="entry name" value="PH_domain"/>
</dbReference>
<dbReference type="WBParaSite" id="maker-uti_cns_0004108-snap-gene-0.5-mRNA-1">
    <property type="protein sequence ID" value="maker-uti_cns_0004108-snap-gene-0.5-mRNA-1"/>
    <property type="gene ID" value="maker-uti_cns_0004108-snap-gene-0.5"/>
</dbReference>
<reference evidence="3 4" key="1">
    <citation type="submission" date="2016-11" db="UniProtKB">
        <authorList>
            <consortium name="WormBaseParasite"/>
        </authorList>
    </citation>
    <scope>IDENTIFICATION</scope>
</reference>
<accession>A0A1I8H1W2</accession>
<evidence type="ECO:0000259" key="1">
    <source>
        <dbReference type="PROSITE" id="PS50003"/>
    </source>
</evidence>
<dbReference type="SMART" id="SM00233">
    <property type="entry name" value="PH"/>
    <property type="match status" value="1"/>
</dbReference>
<keyword evidence="2" id="KW-1185">Reference proteome</keyword>
<protein>
    <submittedName>
        <fullName evidence="3 4">PH domain-containing protein</fullName>
    </submittedName>
</protein>
<feature type="domain" description="PH" evidence="1">
    <location>
        <begin position="21"/>
        <end position="125"/>
    </location>
</feature>
<evidence type="ECO:0000313" key="4">
    <source>
        <dbReference type="WBParaSite" id="maker-uti_cns_0004700-snap-gene-0.3-mRNA-1"/>
    </source>
</evidence>
<dbReference type="Proteomes" id="UP000095280">
    <property type="component" value="Unplaced"/>
</dbReference>